<protein>
    <recommendedName>
        <fullName evidence="2">Alkyl hydroperoxide reductase subunit C/ Thiol specific antioxidant domain-containing protein</fullName>
    </recommendedName>
</protein>
<name>A0A383C048_9ZZZZ</name>
<organism evidence="1">
    <name type="scientific">marine metagenome</name>
    <dbReference type="NCBI Taxonomy" id="408172"/>
    <lineage>
        <taxon>unclassified sequences</taxon>
        <taxon>metagenomes</taxon>
        <taxon>ecological metagenomes</taxon>
    </lineage>
</organism>
<evidence type="ECO:0000313" key="1">
    <source>
        <dbReference type="EMBL" id="SVE25531.1"/>
    </source>
</evidence>
<evidence type="ECO:0008006" key="2">
    <source>
        <dbReference type="Google" id="ProtNLM"/>
    </source>
</evidence>
<accession>A0A383C048</accession>
<reference evidence="1" key="1">
    <citation type="submission" date="2018-05" db="EMBL/GenBank/DDBJ databases">
        <authorList>
            <person name="Lanie J.A."/>
            <person name="Ng W.-L."/>
            <person name="Kazmierczak K.M."/>
            <person name="Andrzejewski T.M."/>
            <person name="Davidsen T.M."/>
            <person name="Wayne K.J."/>
            <person name="Tettelin H."/>
            <person name="Glass J.I."/>
            <person name="Rusch D."/>
            <person name="Podicherti R."/>
            <person name="Tsui H.-C.T."/>
            <person name="Winkler M.E."/>
        </authorList>
    </citation>
    <scope>NUCLEOTIDE SEQUENCE</scope>
</reference>
<dbReference type="InterPro" id="IPR036249">
    <property type="entry name" value="Thioredoxin-like_sf"/>
</dbReference>
<dbReference type="SUPFAM" id="SSF52833">
    <property type="entry name" value="Thioredoxin-like"/>
    <property type="match status" value="1"/>
</dbReference>
<dbReference type="EMBL" id="UINC01204688">
    <property type="protein sequence ID" value="SVE25531.1"/>
    <property type="molecule type" value="Genomic_DNA"/>
</dbReference>
<sequence>VKKCGLTYSLLSDESHVILKKLGVWGVKKMYGREYEGIIRRTIVLDENNVVTHTFPKVSPKGHADEVAKAIGL</sequence>
<proteinExistence type="predicted"/>
<feature type="non-terminal residue" evidence="1">
    <location>
        <position position="1"/>
    </location>
</feature>
<gene>
    <name evidence="1" type="ORF">METZ01_LOCUS478385</name>
</gene>
<dbReference type="Gene3D" id="3.40.30.10">
    <property type="entry name" value="Glutaredoxin"/>
    <property type="match status" value="1"/>
</dbReference>
<dbReference type="AlphaFoldDB" id="A0A383C048"/>